<comment type="caution">
    <text evidence="6">The sequence shown here is derived from an EMBL/GenBank/DDBJ whole genome shotgun (WGS) entry which is preliminary data.</text>
</comment>
<dbReference type="AlphaFoldDB" id="A0A5C8Z2P7"/>
<reference evidence="6 7" key="1">
    <citation type="submission" date="2019-07" db="EMBL/GenBank/DDBJ databases">
        <title>Quadrisphaera sp. strain DD2A genome sequencing and assembly.</title>
        <authorList>
            <person name="Kim I."/>
        </authorList>
    </citation>
    <scope>NUCLEOTIDE SEQUENCE [LARGE SCALE GENOMIC DNA]</scope>
    <source>
        <strain evidence="6 7">DD2A</strain>
    </source>
</reference>
<accession>A0A5C8Z2P7</accession>
<evidence type="ECO:0000256" key="2">
    <source>
        <dbReference type="ARBA" id="ARBA00022603"/>
    </source>
</evidence>
<comment type="similarity">
    <text evidence="1">Belongs to the methyltransferase superfamily.</text>
</comment>
<dbReference type="GO" id="GO:0032259">
    <property type="term" value="P:methylation"/>
    <property type="evidence" value="ECO:0007669"/>
    <property type="project" value="UniProtKB-KW"/>
</dbReference>
<dbReference type="CDD" id="cd02440">
    <property type="entry name" value="AdoMet_MTases"/>
    <property type="match status" value="1"/>
</dbReference>
<keyword evidence="3 6" id="KW-0808">Transferase</keyword>
<dbReference type="GO" id="GO:0008757">
    <property type="term" value="F:S-adenosylmethionine-dependent methyltransferase activity"/>
    <property type="evidence" value="ECO:0007669"/>
    <property type="project" value="InterPro"/>
</dbReference>
<keyword evidence="7" id="KW-1185">Reference proteome</keyword>
<evidence type="ECO:0000259" key="5">
    <source>
        <dbReference type="Pfam" id="PF08241"/>
    </source>
</evidence>
<dbReference type="InterPro" id="IPR029063">
    <property type="entry name" value="SAM-dependent_MTases_sf"/>
</dbReference>
<dbReference type="Proteomes" id="UP000321234">
    <property type="component" value="Unassembled WGS sequence"/>
</dbReference>
<feature type="domain" description="Methyltransferase type 11" evidence="5">
    <location>
        <begin position="59"/>
        <end position="152"/>
    </location>
</feature>
<name>A0A5C8Z2P7_9ACTN</name>
<organism evidence="6 7">
    <name type="scientific">Quadrisphaera setariae</name>
    <dbReference type="NCBI Taxonomy" id="2593304"/>
    <lineage>
        <taxon>Bacteria</taxon>
        <taxon>Bacillati</taxon>
        <taxon>Actinomycetota</taxon>
        <taxon>Actinomycetes</taxon>
        <taxon>Kineosporiales</taxon>
        <taxon>Kineosporiaceae</taxon>
        <taxon>Quadrisphaera</taxon>
    </lineage>
</organism>
<dbReference type="InterPro" id="IPR013216">
    <property type="entry name" value="Methyltransf_11"/>
</dbReference>
<evidence type="ECO:0000313" key="6">
    <source>
        <dbReference type="EMBL" id="TXR52365.1"/>
    </source>
</evidence>
<evidence type="ECO:0000256" key="4">
    <source>
        <dbReference type="SAM" id="MobiDB-lite"/>
    </source>
</evidence>
<dbReference type="RefSeq" id="WP_147928202.1">
    <property type="nucleotide sequence ID" value="NZ_VKAC01000015.1"/>
</dbReference>
<sequence>MANSPLDTPDDVPEADDEARRTSFGTLVDAERYDRLRPDHPDDAVHWLTGSPEEPLDVLDLAAGTGKVSRTLARRGHRVVAVDPSDGMLSVLRHWLAESPRAQVRAVAGTAEHVPLPDASVDAVVVGQAWHWLRPAAAAAEVARVLRPGGVLGLAWVVRDVSVGWAAELEALFGGEGLGEATGADEAAPGAHARDLADAGWWPRVPLRGAQRERASFPAVQRLASADDVVALASTYSGLAVSRRREGLLARVRELAEGAAGPDGSVLLPQVCHCFRYRLP</sequence>
<dbReference type="PANTHER" id="PTHR44942:SF4">
    <property type="entry name" value="METHYLTRANSFERASE TYPE 11 DOMAIN-CONTAINING PROTEIN"/>
    <property type="match status" value="1"/>
</dbReference>
<dbReference type="PANTHER" id="PTHR44942">
    <property type="entry name" value="METHYLTRANSF_11 DOMAIN-CONTAINING PROTEIN"/>
    <property type="match status" value="1"/>
</dbReference>
<dbReference type="Pfam" id="PF08241">
    <property type="entry name" value="Methyltransf_11"/>
    <property type="match status" value="1"/>
</dbReference>
<dbReference type="OrthoDB" id="9797252at2"/>
<evidence type="ECO:0000256" key="3">
    <source>
        <dbReference type="ARBA" id="ARBA00022679"/>
    </source>
</evidence>
<keyword evidence="2 6" id="KW-0489">Methyltransferase</keyword>
<evidence type="ECO:0000256" key="1">
    <source>
        <dbReference type="ARBA" id="ARBA00008361"/>
    </source>
</evidence>
<dbReference type="SUPFAM" id="SSF53335">
    <property type="entry name" value="S-adenosyl-L-methionine-dependent methyltransferases"/>
    <property type="match status" value="1"/>
</dbReference>
<gene>
    <name evidence="6" type="ORF">FMM08_20520</name>
</gene>
<dbReference type="Gene3D" id="3.40.50.150">
    <property type="entry name" value="Vaccinia Virus protein VP39"/>
    <property type="match status" value="1"/>
</dbReference>
<feature type="compositionally biased region" description="Acidic residues" evidence="4">
    <location>
        <begin position="8"/>
        <end position="17"/>
    </location>
</feature>
<proteinExistence type="inferred from homology"/>
<protein>
    <submittedName>
        <fullName evidence="6">Class I SAM-dependent methyltransferase</fullName>
    </submittedName>
</protein>
<dbReference type="EMBL" id="VKAC01000015">
    <property type="protein sequence ID" value="TXR52365.1"/>
    <property type="molecule type" value="Genomic_DNA"/>
</dbReference>
<dbReference type="InterPro" id="IPR051052">
    <property type="entry name" value="Diverse_substrate_MTase"/>
</dbReference>
<evidence type="ECO:0000313" key="7">
    <source>
        <dbReference type="Proteomes" id="UP000321234"/>
    </source>
</evidence>
<feature type="region of interest" description="Disordered" evidence="4">
    <location>
        <begin position="1"/>
        <end position="24"/>
    </location>
</feature>